<feature type="domain" description="Macro" evidence="1">
    <location>
        <begin position="18"/>
        <end position="203"/>
    </location>
</feature>
<dbReference type="EMBL" id="JBHSWB010000001">
    <property type="protein sequence ID" value="MFC6661000.1"/>
    <property type="molecule type" value="Genomic_DNA"/>
</dbReference>
<organism evidence="2 3">
    <name type="scientific">Deinococcus multiflagellatus</name>
    <dbReference type="NCBI Taxonomy" id="1656887"/>
    <lineage>
        <taxon>Bacteria</taxon>
        <taxon>Thermotogati</taxon>
        <taxon>Deinococcota</taxon>
        <taxon>Deinococci</taxon>
        <taxon>Deinococcales</taxon>
        <taxon>Deinococcaceae</taxon>
        <taxon>Deinococcus</taxon>
    </lineage>
</organism>
<accession>A0ABW1ZMF1</accession>
<evidence type="ECO:0000313" key="2">
    <source>
        <dbReference type="EMBL" id="MFC6661000.1"/>
    </source>
</evidence>
<comment type="caution">
    <text evidence="2">The sequence shown here is derived from an EMBL/GenBank/DDBJ whole genome shotgun (WGS) entry which is preliminary data.</text>
</comment>
<sequence length="203" mass="22373">MSLQGLQVHLRDINPKLVAAWDQHFRDLPHVTVSQGDIFGATADAIVSPANSFGFMDGGIDLVYSEYFGWQLSFALQELIFNKHDGELPVGQAEILPTGKAALPWLISAPTMRIPSSVVHTPNAYLAFRAALRLVREHNQTGAPPIRTLLCPGLGTAIGRLPPDVCARQMRHAYDAVVLGQRPKFEHFSDAVGWHSQMIRDDL</sequence>
<gene>
    <name evidence="2" type="ORF">ACFP90_12075</name>
</gene>
<dbReference type="Proteomes" id="UP001596317">
    <property type="component" value="Unassembled WGS sequence"/>
</dbReference>
<dbReference type="RefSeq" id="WP_224604717.1">
    <property type="nucleotide sequence ID" value="NZ_JAIQXV010000002.1"/>
</dbReference>
<keyword evidence="3" id="KW-1185">Reference proteome</keyword>
<dbReference type="Pfam" id="PF01661">
    <property type="entry name" value="Macro"/>
    <property type="match status" value="1"/>
</dbReference>
<dbReference type="Gene3D" id="3.40.220.10">
    <property type="entry name" value="Leucine Aminopeptidase, subunit E, domain 1"/>
    <property type="match status" value="1"/>
</dbReference>
<dbReference type="InterPro" id="IPR043472">
    <property type="entry name" value="Macro_dom-like"/>
</dbReference>
<dbReference type="SMART" id="SM00506">
    <property type="entry name" value="A1pp"/>
    <property type="match status" value="1"/>
</dbReference>
<dbReference type="SUPFAM" id="SSF52949">
    <property type="entry name" value="Macro domain-like"/>
    <property type="match status" value="1"/>
</dbReference>
<evidence type="ECO:0000313" key="3">
    <source>
        <dbReference type="Proteomes" id="UP001596317"/>
    </source>
</evidence>
<proteinExistence type="predicted"/>
<reference evidence="3" key="1">
    <citation type="journal article" date="2019" name="Int. J. Syst. Evol. Microbiol.">
        <title>The Global Catalogue of Microorganisms (GCM) 10K type strain sequencing project: providing services to taxonomists for standard genome sequencing and annotation.</title>
        <authorList>
            <consortium name="The Broad Institute Genomics Platform"/>
            <consortium name="The Broad Institute Genome Sequencing Center for Infectious Disease"/>
            <person name="Wu L."/>
            <person name="Ma J."/>
        </authorList>
    </citation>
    <scope>NUCLEOTIDE SEQUENCE [LARGE SCALE GENOMIC DNA]</scope>
    <source>
        <strain evidence="3">CCUG 63830</strain>
    </source>
</reference>
<name>A0ABW1ZMF1_9DEIO</name>
<dbReference type="PROSITE" id="PS51154">
    <property type="entry name" value="MACRO"/>
    <property type="match status" value="1"/>
</dbReference>
<protein>
    <submittedName>
        <fullName evidence="2">Macro domain-containing protein</fullName>
    </submittedName>
</protein>
<evidence type="ECO:0000259" key="1">
    <source>
        <dbReference type="PROSITE" id="PS51154"/>
    </source>
</evidence>
<dbReference type="InterPro" id="IPR002589">
    <property type="entry name" value="Macro_dom"/>
</dbReference>